<evidence type="ECO:0000313" key="2">
    <source>
        <dbReference type="Proteomes" id="UP000257004"/>
    </source>
</evidence>
<comment type="caution">
    <text evidence="1">The sequence shown here is derived from an EMBL/GenBank/DDBJ whole genome shotgun (WGS) entry which is preliminary data.</text>
</comment>
<evidence type="ECO:0000313" key="1">
    <source>
        <dbReference type="EMBL" id="RED24494.1"/>
    </source>
</evidence>
<dbReference type="OrthoDB" id="862563at2"/>
<dbReference type="RefSeq" id="WP_115887384.1">
    <property type="nucleotide sequence ID" value="NZ_QRDQ01000008.1"/>
</dbReference>
<protein>
    <submittedName>
        <fullName evidence="1">Uncharacterized protein</fullName>
    </submittedName>
</protein>
<sequence>MKNFILSLFVLTGIICHSKNKNLVNITINDSIRIVKKAIKNYENGIFQNEEVLTYTYENGLVSKIVTTTNENVITEDIAIKYENGKLKELLIIYPYAQYKKGDKTLTQLESIMNIVYNYENDLIKSATGYENNKIRQLDYYFYNTSKLVIRKKSKSNDGRSNNTEYTYDDEHNLLKRKESKTSDSYKNYDDKRNPFDLVFPEAYLKISAMSKNNFKSSNSDNNSYTYEYEYNSNNYPTKIIQKSGKKIKSETIIEYASNLN</sequence>
<organism evidence="1 2">
    <name type="scientific">Flavobacterium cutihirudinis</name>
    <dbReference type="NCBI Taxonomy" id="1265740"/>
    <lineage>
        <taxon>Bacteria</taxon>
        <taxon>Pseudomonadati</taxon>
        <taxon>Bacteroidota</taxon>
        <taxon>Flavobacteriia</taxon>
        <taxon>Flavobacteriales</taxon>
        <taxon>Flavobacteriaceae</taxon>
        <taxon>Flavobacterium</taxon>
    </lineage>
</organism>
<dbReference type="AlphaFoldDB" id="A0A3D9FUQ7"/>
<keyword evidence="2" id="KW-1185">Reference proteome</keyword>
<name>A0A3D9FUQ7_9FLAO</name>
<proteinExistence type="predicted"/>
<reference evidence="1 2" key="1">
    <citation type="submission" date="2018-07" db="EMBL/GenBank/DDBJ databases">
        <title>Genomic Encyclopedia of Archaeal and Bacterial Type Strains, Phase II (KMG-II): from individual species to whole genera.</title>
        <authorList>
            <person name="Goeker M."/>
        </authorList>
    </citation>
    <scope>NUCLEOTIDE SEQUENCE [LARGE SCALE GENOMIC DNA]</scope>
    <source>
        <strain evidence="1 2">DSM 25795</strain>
    </source>
</reference>
<accession>A0A3D9FUQ7</accession>
<dbReference type="Proteomes" id="UP000257004">
    <property type="component" value="Unassembled WGS sequence"/>
</dbReference>
<dbReference type="EMBL" id="QRDQ01000008">
    <property type="protein sequence ID" value="RED24494.1"/>
    <property type="molecule type" value="Genomic_DNA"/>
</dbReference>
<gene>
    <name evidence="1" type="ORF">BD847_1222</name>
</gene>